<feature type="domain" description="DNA mismatch repair protein MutS-like N-terminal" evidence="6">
    <location>
        <begin position="7"/>
        <end position="118"/>
    </location>
</feature>
<dbReference type="Gene3D" id="3.40.1170.10">
    <property type="entry name" value="DNA repair protein MutS, domain I"/>
    <property type="match status" value="1"/>
</dbReference>
<dbReference type="Pfam" id="PF01624">
    <property type="entry name" value="MutS_I"/>
    <property type="match status" value="1"/>
</dbReference>
<dbReference type="InterPro" id="IPR007695">
    <property type="entry name" value="DNA_mismatch_repair_MutS-lik_N"/>
</dbReference>
<evidence type="ECO:0000256" key="1">
    <source>
        <dbReference type="ARBA" id="ARBA00022741"/>
    </source>
</evidence>
<dbReference type="InterPro" id="IPR007860">
    <property type="entry name" value="DNA_mmatch_repair_MutS_con_dom"/>
</dbReference>
<dbReference type="GO" id="GO:0030983">
    <property type="term" value="F:mismatched DNA binding"/>
    <property type="evidence" value="ECO:0007669"/>
    <property type="project" value="InterPro"/>
</dbReference>
<keyword evidence="9" id="KW-1185">Reference proteome</keyword>
<dbReference type="Pfam" id="PF05188">
    <property type="entry name" value="MutS_II"/>
    <property type="match status" value="1"/>
</dbReference>
<evidence type="ECO:0000259" key="7">
    <source>
        <dbReference type="Pfam" id="PF05188"/>
    </source>
</evidence>
<organism evidence="8 9">
    <name type="scientific">Geodia barretti</name>
    <name type="common">Barrett's horny sponge</name>
    <dbReference type="NCBI Taxonomy" id="519541"/>
    <lineage>
        <taxon>Eukaryota</taxon>
        <taxon>Metazoa</taxon>
        <taxon>Porifera</taxon>
        <taxon>Demospongiae</taxon>
        <taxon>Heteroscleromorpha</taxon>
        <taxon>Tetractinellida</taxon>
        <taxon>Astrophorina</taxon>
        <taxon>Geodiidae</taxon>
        <taxon>Geodia</taxon>
    </lineage>
</organism>
<dbReference type="Gene3D" id="3.30.420.110">
    <property type="entry name" value="MutS, connector domain"/>
    <property type="match status" value="1"/>
</dbReference>
<proteinExistence type="predicted"/>
<feature type="domain" description="DNA mismatch repair protein MutS connector" evidence="7">
    <location>
        <begin position="127"/>
        <end position="181"/>
    </location>
</feature>
<dbReference type="InterPro" id="IPR016151">
    <property type="entry name" value="DNA_mismatch_repair_MutS_N"/>
</dbReference>
<dbReference type="EMBL" id="CASHTH010004421">
    <property type="protein sequence ID" value="CAI8057082.1"/>
    <property type="molecule type" value="Genomic_DNA"/>
</dbReference>
<keyword evidence="4" id="KW-0238">DNA-binding</keyword>
<keyword evidence="1" id="KW-0547">Nucleotide-binding</keyword>
<keyword evidence="2" id="KW-0227">DNA damage</keyword>
<dbReference type="SUPFAM" id="SSF55271">
    <property type="entry name" value="DNA repair protein MutS, domain I"/>
    <property type="match status" value="1"/>
</dbReference>
<evidence type="ECO:0000256" key="4">
    <source>
        <dbReference type="ARBA" id="ARBA00023125"/>
    </source>
</evidence>
<dbReference type="GO" id="GO:0006298">
    <property type="term" value="P:mismatch repair"/>
    <property type="evidence" value="ECO:0007669"/>
    <property type="project" value="InterPro"/>
</dbReference>
<evidence type="ECO:0000256" key="3">
    <source>
        <dbReference type="ARBA" id="ARBA00022840"/>
    </source>
</evidence>
<keyword evidence="5" id="KW-0234">DNA repair</keyword>
<accession>A0AA35U1P6</accession>
<dbReference type="Proteomes" id="UP001174909">
    <property type="component" value="Unassembled WGS sequence"/>
</dbReference>
<keyword evidence="3" id="KW-0067">ATP-binding</keyword>
<name>A0AA35U1P6_GEOBA</name>
<evidence type="ECO:0000313" key="8">
    <source>
        <dbReference type="EMBL" id="CAI8057082.1"/>
    </source>
</evidence>
<evidence type="ECO:0000256" key="5">
    <source>
        <dbReference type="ARBA" id="ARBA00023204"/>
    </source>
</evidence>
<dbReference type="AlphaFoldDB" id="A0AA35U1P6"/>
<dbReference type="FunFam" id="3.40.1170.10:FF:000001">
    <property type="entry name" value="DNA mismatch repair protein MutS"/>
    <property type="match status" value="1"/>
</dbReference>
<gene>
    <name evidence="8" type="ORF">GBAR_LOCUS31093</name>
</gene>
<evidence type="ECO:0000313" key="9">
    <source>
        <dbReference type="Proteomes" id="UP001174909"/>
    </source>
</evidence>
<reference evidence="8" key="1">
    <citation type="submission" date="2023-03" db="EMBL/GenBank/DDBJ databases">
        <authorList>
            <person name="Steffen K."/>
            <person name="Cardenas P."/>
        </authorList>
    </citation>
    <scope>NUCLEOTIDE SEQUENCE</scope>
</reference>
<comment type="caution">
    <text evidence="8">The sequence shown here is derived from an EMBL/GenBank/DDBJ whole genome shotgun (WGS) entry which is preliminary data.</text>
</comment>
<sequence>MTTARLTPVRRQYLTIKHSYSDAILLFRMGDFYEAFDDDARLLSTALDITLTSRTMGKDTRVPMAGVPAVSLEANLARLIRQGHKVAICEQLSDPALSKGLVERGVVRVVTPGTVLESSLLDQDSNNYLAAVCGNGEQVGLAYVDCTTGEFAAAQFPTDQLPAELARLNPSELIYPTTGDSGSLLAGHQIRPLPQNGTRLLLILSWRPVRCWTTLAYFPWKPTAPSLYRWECGQLER</sequence>
<dbReference type="SUPFAM" id="SSF53150">
    <property type="entry name" value="DNA repair protein MutS, domain II"/>
    <property type="match status" value="1"/>
</dbReference>
<evidence type="ECO:0000256" key="2">
    <source>
        <dbReference type="ARBA" id="ARBA00022763"/>
    </source>
</evidence>
<protein>
    <submittedName>
        <fullName evidence="8">DNA mismatch repair protein MutS</fullName>
    </submittedName>
</protein>
<evidence type="ECO:0000259" key="6">
    <source>
        <dbReference type="Pfam" id="PF01624"/>
    </source>
</evidence>
<dbReference type="InterPro" id="IPR036678">
    <property type="entry name" value="MutS_con_dom_sf"/>
</dbReference>
<dbReference type="GO" id="GO:0005524">
    <property type="term" value="F:ATP binding"/>
    <property type="evidence" value="ECO:0007669"/>
    <property type="project" value="UniProtKB-KW"/>
</dbReference>